<gene>
    <name evidence="3" type="ORF">A134_23340</name>
</gene>
<name>A0A1B1C326_9VIBR</name>
<accession>A0A1B1C326</accession>
<comment type="similarity">
    <text evidence="1">Belongs to the glycosyltransferase 2 family. WaaE/KdtX subfamily.</text>
</comment>
<evidence type="ECO:0000256" key="1">
    <source>
        <dbReference type="ARBA" id="ARBA00038494"/>
    </source>
</evidence>
<dbReference type="CDD" id="cd02511">
    <property type="entry name" value="Beta4Glucosyltransferase"/>
    <property type="match status" value="1"/>
</dbReference>
<dbReference type="Pfam" id="PF00535">
    <property type="entry name" value="Glycos_transf_2"/>
    <property type="match status" value="1"/>
</dbReference>
<feature type="domain" description="Glycosyltransferase 2-like" evidence="2">
    <location>
        <begin position="8"/>
        <end position="133"/>
    </location>
</feature>
<dbReference type="InterPro" id="IPR001173">
    <property type="entry name" value="Glyco_trans_2-like"/>
</dbReference>
<dbReference type="PANTHER" id="PTHR43630:SF2">
    <property type="entry name" value="GLYCOSYLTRANSFERASE"/>
    <property type="match status" value="1"/>
</dbReference>
<organism evidence="3">
    <name type="scientific">Vibrio crassostreae 9CS106</name>
    <dbReference type="NCBI Taxonomy" id="1191300"/>
    <lineage>
        <taxon>Bacteria</taxon>
        <taxon>Pseudomonadati</taxon>
        <taxon>Pseudomonadota</taxon>
        <taxon>Gammaproteobacteria</taxon>
        <taxon>Vibrionales</taxon>
        <taxon>Vibrionaceae</taxon>
        <taxon>Vibrio</taxon>
    </lineage>
</organism>
<dbReference type="Gene3D" id="3.90.550.10">
    <property type="entry name" value="Spore Coat Polysaccharide Biosynthesis Protein SpsA, Chain A"/>
    <property type="match status" value="1"/>
</dbReference>
<evidence type="ECO:0000313" key="3">
    <source>
        <dbReference type="EMBL" id="ANP79258.1"/>
    </source>
</evidence>
<reference evidence="3" key="1">
    <citation type="journal article" date="2012" name="Science">
        <title>Ecological populations of bacteria act as socially cohesive units of antibiotic production and resistance.</title>
        <authorList>
            <person name="Cordero O.X."/>
            <person name="Wildschutte H."/>
            <person name="Kirkup B."/>
            <person name="Proehl S."/>
            <person name="Ngo L."/>
            <person name="Hussain F."/>
            <person name="Le Roux F."/>
            <person name="Mincer T."/>
            <person name="Polz M.F."/>
        </authorList>
    </citation>
    <scope>NUCLEOTIDE SEQUENCE</scope>
    <source>
        <strain evidence="3">9CS106</strain>
    </source>
</reference>
<dbReference type="InterPro" id="IPR029044">
    <property type="entry name" value="Nucleotide-diphossugar_trans"/>
</dbReference>
<proteinExistence type="inferred from homology"/>
<reference evidence="3" key="2">
    <citation type="submission" date="2016-06" db="EMBL/GenBank/DDBJ databases">
        <title>Adaptive Radiation by Waves of Gene Transfer Leads to Fine-Scale Resource Partitioning in Marine Microbes.</title>
        <authorList>
            <person name="Hehemann J.-H."/>
            <person name="Arevalo P."/>
            <person name="Datta M.S."/>
            <person name="Yu X."/>
            <person name="Corzett C."/>
            <person name="Henschel A."/>
            <person name="Preheim S.P."/>
            <person name="Timberlake S."/>
            <person name="Alm E.J."/>
            <person name="Polz M.F."/>
        </authorList>
    </citation>
    <scope>NUCLEOTIDE SEQUENCE</scope>
    <source>
        <strain evidence="3">9CS106</strain>
    </source>
</reference>
<dbReference type="EMBL" id="CP016230">
    <property type="protein sequence ID" value="ANP79258.1"/>
    <property type="molecule type" value="Genomic_DNA"/>
</dbReference>
<protein>
    <recommendedName>
        <fullName evidence="2">Glycosyltransferase 2-like domain-containing protein</fullName>
    </recommendedName>
</protein>
<dbReference type="SUPFAM" id="SSF53448">
    <property type="entry name" value="Nucleotide-diphospho-sugar transferases"/>
    <property type="match status" value="1"/>
</dbReference>
<dbReference type="PANTHER" id="PTHR43630">
    <property type="entry name" value="POLY-BETA-1,6-N-ACETYL-D-GLUCOSAMINE SYNTHASE"/>
    <property type="match status" value="1"/>
</dbReference>
<dbReference type="AlphaFoldDB" id="A0A1B1C326"/>
<evidence type="ECO:0000259" key="2">
    <source>
        <dbReference type="Pfam" id="PF00535"/>
    </source>
</evidence>
<sequence>MVKLSSYIICKNEEESIKDAILSLFNHVDEIIVVDTGSKDETINIIKSIKSKLIKLYHFEWDDDFSSARNFALSQVSYEWVITIDADEIIKEQFNLKEVILSAPEGTNAICPYIVSVTEDKKEKGYSIPRMFKTSDFYYYGYVHEQLTPYNSKIQCLSQIYIIHSGYKNDIIINKNKLKRNFLLSLSNYQEDLFDEFFIMYLIIDWTLYINSDKYITPSDIFKKLTKINNENYFKKAIDALLARYFNELDTFISIMSSLDNPTKIKAIKYIEVCDD</sequence>